<evidence type="ECO:0000313" key="6">
    <source>
        <dbReference type="Proteomes" id="UP000192907"/>
    </source>
</evidence>
<dbReference type="PANTHER" id="PTHR43046:SF14">
    <property type="entry name" value="MUTT_NUDIX FAMILY PROTEIN"/>
    <property type="match status" value="1"/>
</dbReference>
<dbReference type="Proteomes" id="UP000192907">
    <property type="component" value="Unassembled WGS sequence"/>
</dbReference>
<keyword evidence="2 3" id="KW-0378">Hydrolase</keyword>
<evidence type="ECO:0000256" key="1">
    <source>
        <dbReference type="ARBA" id="ARBA00001946"/>
    </source>
</evidence>
<reference evidence="6" key="1">
    <citation type="submission" date="2017-04" db="EMBL/GenBank/DDBJ databases">
        <authorList>
            <person name="Varghese N."/>
            <person name="Submissions S."/>
        </authorList>
    </citation>
    <scope>NUCLEOTIDE SEQUENCE [LARGE SCALE GENOMIC DNA]</scope>
    <source>
        <strain evidence="6">RKEM611</strain>
    </source>
</reference>
<dbReference type="OrthoDB" id="9804442at2"/>
<dbReference type="CDD" id="cd04688">
    <property type="entry name" value="NUDIX_Hydrolase"/>
    <property type="match status" value="1"/>
</dbReference>
<organism evidence="5 6">
    <name type="scientific">Pseudobacteriovorax antillogorgiicola</name>
    <dbReference type="NCBI Taxonomy" id="1513793"/>
    <lineage>
        <taxon>Bacteria</taxon>
        <taxon>Pseudomonadati</taxon>
        <taxon>Bdellovibrionota</taxon>
        <taxon>Oligoflexia</taxon>
        <taxon>Oligoflexales</taxon>
        <taxon>Pseudobacteriovoracaceae</taxon>
        <taxon>Pseudobacteriovorax</taxon>
    </lineage>
</organism>
<feature type="domain" description="Nudix hydrolase" evidence="4">
    <location>
        <begin position="10"/>
        <end position="141"/>
    </location>
</feature>
<dbReference type="InterPro" id="IPR020476">
    <property type="entry name" value="Nudix_hydrolase"/>
</dbReference>
<dbReference type="InterPro" id="IPR020084">
    <property type="entry name" value="NUDIX_hydrolase_CS"/>
</dbReference>
<protein>
    <submittedName>
        <fullName evidence="5">ADP-ribose pyrophosphatase YjhB, NUDIX family</fullName>
    </submittedName>
</protein>
<evidence type="ECO:0000313" key="5">
    <source>
        <dbReference type="EMBL" id="SMF18841.1"/>
    </source>
</evidence>
<dbReference type="Gene3D" id="3.90.79.10">
    <property type="entry name" value="Nucleoside Triphosphate Pyrophosphohydrolase"/>
    <property type="match status" value="1"/>
</dbReference>
<sequence>MIDLNIETGNHRLNIRSAAIVTVGNQLLLNKQKAENHWYLPGGRVKAGESSKDALSRELFEELGLRLEIGDFLFVCENFFSIGSQPVHEIGFYFKVDLQEDIAEKALSFSDDKTIFQWHEISRLSNIAVKPEFLKSILSNSNQNLKSYYCVL</sequence>
<gene>
    <name evidence="5" type="ORF">SAMN06296036_106209</name>
</gene>
<dbReference type="InterPro" id="IPR015797">
    <property type="entry name" value="NUDIX_hydrolase-like_dom_sf"/>
</dbReference>
<evidence type="ECO:0000259" key="4">
    <source>
        <dbReference type="PROSITE" id="PS51462"/>
    </source>
</evidence>
<name>A0A1Y6BT61_9BACT</name>
<keyword evidence="6" id="KW-1185">Reference proteome</keyword>
<evidence type="ECO:0000256" key="3">
    <source>
        <dbReference type="RuleBase" id="RU003476"/>
    </source>
</evidence>
<dbReference type="InterPro" id="IPR000086">
    <property type="entry name" value="NUDIX_hydrolase_dom"/>
</dbReference>
<dbReference type="PROSITE" id="PS00893">
    <property type="entry name" value="NUDIX_BOX"/>
    <property type="match status" value="1"/>
</dbReference>
<comment type="cofactor">
    <cofactor evidence="1">
        <name>Mg(2+)</name>
        <dbReference type="ChEBI" id="CHEBI:18420"/>
    </cofactor>
</comment>
<comment type="similarity">
    <text evidence="3">Belongs to the Nudix hydrolase family.</text>
</comment>
<proteinExistence type="inferred from homology"/>
<dbReference type="PROSITE" id="PS51462">
    <property type="entry name" value="NUDIX"/>
    <property type="match status" value="1"/>
</dbReference>
<dbReference type="PANTHER" id="PTHR43046">
    <property type="entry name" value="GDP-MANNOSE MANNOSYL HYDROLASE"/>
    <property type="match status" value="1"/>
</dbReference>
<evidence type="ECO:0000256" key="2">
    <source>
        <dbReference type="ARBA" id="ARBA00022801"/>
    </source>
</evidence>
<dbReference type="Pfam" id="PF00293">
    <property type="entry name" value="NUDIX"/>
    <property type="match status" value="1"/>
</dbReference>
<dbReference type="GO" id="GO:0016787">
    <property type="term" value="F:hydrolase activity"/>
    <property type="evidence" value="ECO:0007669"/>
    <property type="project" value="UniProtKB-KW"/>
</dbReference>
<dbReference type="STRING" id="1513793.SAMN06296036_106209"/>
<dbReference type="RefSeq" id="WP_132317737.1">
    <property type="nucleotide sequence ID" value="NZ_FWZT01000006.1"/>
</dbReference>
<accession>A0A1Y6BT61</accession>
<dbReference type="AlphaFoldDB" id="A0A1Y6BT61"/>
<dbReference type="PRINTS" id="PR00502">
    <property type="entry name" value="NUDIXFAMILY"/>
</dbReference>
<dbReference type="EMBL" id="FWZT01000006">
    <property type="protein sequence ID" value="SMF18841.1"/>
    <property type="molecule type" value="Genomic_DNA"/>
</dbReference>
<dbReference type="SUPFAM" id="SSF55811">
    <property type="entry name" value="Nudix"/>
    <property type="match status" value="1"/>
</dbReference>